<evidence type="ECO:0000313" key="1">
    <source>
        <dbReference type="EMBL" id="OJA13712.1"/>
    </source>
</evidence>
<proteinExistence type="predicted"/>
<reference evidence="1 3" key="1">
    <citation type="submission" date="2016-03" db="EMBL/GenBank/DDBJ databases">
        <title>Comparative genomics of the ectomycorrhizal sister species Rhizopogon vinicolor and Rhizopogon vesiculosus (Basidiomycota: Boletales) reveals a divergence of the mating type B locus.</title>
        <authorList>
            <person name="Mujic A.B."/>
            <person name="Kuo A."/>
            <person name="Tritt A."/>
            <person name="Lipzen A."/>
            <person name="Chen C."/>
            <person name="Johnson J."/>
            <person name="Sharma A."/>
            <person name="Barry K."/>
            <person name="Grigoriev I.V."/>
            <person name="Spatafora J.W."/>
        </authorList>
    </citation>
    <scope>NUCLEOTIDE SEQUENCE [LARGE SCALE GENOMIC DNA]</scope>
    <source>
        <strain evidence="1 3">AM-OR11-056</strain>
    </source>
</reference>
<keyword evidence="3" id="KW-1185">Reference proteome</keyword>
<sequence>MFKLLSTFRQTK</sequence>
<gene>
    <name evidence="2" type="ORF">AZE42_06941</name>
    <name evidence="1" type="ORF">AZE42_12555</name>
</gene>
<comment type="caution">
    <text evidence="1">The sequence shown here is derived from an EMBL/GenBank/DDBJ whole genome shotgun (WGS) entry which is preliminary data.</text>
</comment>
<protein>
    <submittedName>
        <fullName evidence="1">Uncharacterized protein</fullName>
    </submittedName>
</protein>
<evidence type="ECO:0000313" key="3">
    <source>
        <dbReference type="Proteomes" id="UP000183567"/>
    </source>
</evidence>
<dbReference type="Proteomes" id="UP000183567">
    <property type="component" value="Unassembled WGS sequence"/>
</dbReference>
<dbReference type="EMBL" id="LVVM01000939">
    <property type="protein sequence ID" value="OJA19686.1"/>
    <property type="molecule type" value="Genomic_DNA"/>
</dbReference>
<evidence type="ECO:0000313" key="2">
    <source>
        <dbReference type="EMBL" id="OJA19686.1"/>
    </source>
</evidence>
<feature type="non-terminal residue" evidence="1">
    <location>
        <position position="12"/>
    </location>
</feature>
<dbReference type="EMBL" id="LVVM01004042">
    <property type="protein sequence ID" value="OJA13712.1"/>
    <property type="molecule type" value="Genomic_DNA"/>
</dbReference>
<organism evidence="1 3">
    <name type="scientific">Rhizopogon vesiculosus</name>
    <dbReference type="NCBI Taxonomy" id="180088"/>
    <lineage>
        <taxon>Eukaryota</taxon>
        <taxon>Fungi</taxon>
        <taxon>Dikarya</taxon>
        <taxon>Basidiomycota</taxon>
        <taxon>Agaricomycotina</taxon>
        <taxon>Agaricomycetes</taxon>
        <taxon>Agaricomycetidae</taxon>
        <taxon>Boletales</taxon>
        <taxon>Suillineae</taxon>
        <taxon>Rhizopogonaceae</taxon>
        <taxon>Rhizopogon</taxon>
    </lineage>
</organism>
<accession>A0A1J8QJV9</accession>
<name>A0A1J8QJV9_9AGAM</name>